<proteinExistence type="predicted"/>
<dbReference type="EMBL" id="QOKY01000064">
    <property type="protein sequence ID" value="RMZ57788.1"/>
    <property type="molecule type" value="Genomic_DNA"/>
</dbReference>
<reference evidence="3" key="1">
    <citation type="journal article" date="2018" name="Algal Res.">
        <title>Characterization of plant carbon substrate utilization by Auxenochlorella protothecoides.</title>
        <authorList>
            <person name="Vogler B.W."/>
            <person name="Starkenburg S.R."/>
            <person name="Sudasinghe N."/>
            <person name="Schambach J.Y."/>
            <person name="Rollin J.A."/>
            <person name="Pattathil S."/>
            <person name="Barry A.N."/>
        </authorList>
    </citation>
    <scope>NUCLEOTIDE SEQUENCE [LARGE SCALE GENOMIC DNA]</scope>
    <source>
        <strain evidence="3">UTEX 25</strain>
    </source>
</reference>
<feature type="region of interest" description="Disordered" evidence="1">
    <location>
        <begin position="23"/>
        <end position="169"/>
    </location>
</feature>
<feature type="compositionally biased region" description="Basic residues" evidence="1">
    <location>
        <begin position="55"/>
        <end position="71"/>
    </location>
</feature>
<gene>
    <name evidence="2" type="ORF">APUTEX25_001719</name>
</gene>
<sequence length="169" mass="17391">PSRPAPRSGPGGRRRRCAVLRWAGPPGRRRAGCGGGGQRRQPGLLGLEQPGARPRCARRCCRRGRGKRGARHAGPGAAAGGGAPVWGQLGVPRLAGRFGPAPGTHGRRRPGAAPPGPPAARRPARPGPTLASRRRPARAQRPRLGGAWCLDRRRGGRVGGPGPAAAHLG</sequence>
<evidence type="ECO:0000313" key="2">
    <source>
        <dbReference type="EMBL" id="RMZ57788.1"/>
    </source>
</evidence>
<accession>A0A3M7L4Y1</accession>
<name>A0A3M7L4Y1_AUXPR</name>
<feature type="non-terminal residue" evidence="2">
    <location>
        <position position="169"/>
    </location>
</feature>
<feature type="non-terminal residue" evidence="2">
    <location>
        <position position="1"/>
    </location>
</feature>
<dbReference type="AlphaFoldDB" id="A0A3M7L4Y1"/>
<dbReference type="Proteomes" id="UP000279271">
    <property type="component" value="Unassembled WGS sequence"/>
</dbReference>
<protein>
    <submittedName>
        <fullName evidence="2">Uncharacterized protein</fullName>
    </submittedName>
</protein>
<comment type="caution">
    <text evidence="2">The sequence shown here is derived from an EMBL/GenBank/DDBJ whole genome shotgun (WGS) entry which is preliminary data.</text>
</comment>
<evidence type="ECO:0000313" key="3">
    <source>
        <dbReference type="Proteomes" id="UP000279271"/>
    </source>
</evidence>
<feature type="compositionally biased region" description="Basic residues" evidence="1">
    <location>
        <begin position="132"/>
        <end position="141"/>
    </location>
</feature>
<evidence type="ECO:0000256" key="1">
    <source>
        <dbReference type="SAM" id="MobiDB-lite"/>
    </source>
</evidence>
<organism evidence="2 3">
    <name type="scientific">Auxenochlorella protothecoides</name>
    <name type="common">Green microalga</name>
    <name type="synonym">Chlorella protothecoides</name>
    <dbReference type="NCBI Taxonomy" id="3075"/>
    <lineage>
        <taxon>Eukaryota</taxon>
        <taxon>Viridiplantae</taxon>
        <taxon>Chlorophyta</taxon>
        <taxon>core chlorophytes</taxon>
        <taxon>Trebouxiophyceae</taxon>
        <taxon>Chlorellales</taxon>
        <taxon>Chlorellaceae</taxon>
        <taxon>Auxenochlorella</taxon>
    </lineage>
</organism>
<feature type="compositionally biased region" description="Low complexity" evidence="1">
    <location>
        <begin position="39"/>
        <end position="54"/>
    </location>
</feature>